<dbReference type="PANTHER" id="PTHR11496">
    <property type="entry name" value="ALCOHOL DEHYDROGENASE"/>
    <property type="match status" value="1"/>
</dbReference>
<dbReference type="Gene3D" id="1.20.1090.10">
    <property type="entry name" value="Dehydroquinate synthase-like - alpha domain"/>
    <property type="match status" value="1"/>
</dbReference>
<dbReference type="Pfam" id="PF25137">
    <property type="entry name" value="ADH_Fe_C"/>
    <property type="match status" value="1"/>
</dbReference>
<dbReference type="Gene3D" id="3.40.50.1970">
    <property type="match status" value="1"/>
</dbReference>
<dbReference type="InterPro" id="IPR056798">
    <property type="entry name" value="ADH_Fe_C"/>
</dbReference>
<sequence>METFGIKTQIHFGEGSLKRLADMPYKRVLIITDPFVVESGMLQLITGPLESGNAQYEVYSNVVPDAPIDKIADGVRKFLAYRPEAVLAVGGGSAIDSSKAIREFASKLENIGEVALIAIPTTSGTGSEVTSFAVVNDAEAQIKYPLVSERLTAEEAILDAELVMSVPPAVTADTGMDAFTHALEAYVSTAHNEFSAALAEKAVEICGVFLMRAYLDGNDKHARQKMHVASCMAGLAFNSAGLGITHSMAHQLGAVFHIPHGRANAMLLPHIIEFNSDINIRSRSKKEYPPVVKRYANIAHILGLSNYNKVMSVRSLVNWVQFMQKEMNIPLSVEEIGTVQKDLYFASIEKMADAALKDACTTTNPRVPTKNEIMMIYAKLWSF</sequence>
<dbReference type="FunFam" id="1.20.1090.10:FF:000001">
    <property type="entry name" value="Aldehyde-alcohol dehydrogenase"/>
    <property type="match status" value="1"/>
</dbReference>
<dbReference type="EMBL" id="CP060635">
    <property type="protein sequence ID" value="QNM08531.1"/>
    <property type="molecule type" value="Genomic_DNA"/>
</dbReference>
<evidence type="ECO:0000259" key="2">
    <source>
        <dbReference type="Pfam" id="PF00465"/>
    </source>
</evidence>
<dbReference type="PROSITE" id="PS00913">
    <property type="entry name" value="ADH_IRON_1"/>
    <property type="match status" value="1"/>
</dbReference>
<keyword evidence="1" id="KW-0560">Oxidoreductase</keyword>
<dbReference type="FunFam" id="3.40.50.1970:FF:000003">
    <property type="entry name" value="Alcohol dehydrogenase, iron-containing"/>
    <property type="match status" value="1"/>
</dbReference>
<dbReference type="InterPro" id="IPR001670">
    <property type="entry name" value="ADH_Fe/GldA"/>
</dbReference>
<evidence type="ECO:0000313" key="5">
    <source>
        <dbReference type="Proteomes" id="UP000515860"/>
    </source>
</evidence>
<dbReference type="GO" id="GO:0004022">
    <property type="term" value="F:alcohol dehydrogenase (NAD+) activity"/>
    <property type="evidence" value="ECO:0007669"/>
    <property type="project" value="UniProtKB-ARBA"/>
</dbReference>
<gene>
    <name evidence="4" type="ORF">H9Q79_17000</name>
</gene>
<feature type="domain" description="Fe-containing alcohol dehydrogenase-like C-terminal" evidence="3">
    <location>
        <begin position="171"/>
        <end position="380"/>
    </location>
</feature>
<name>A0A7G9GCJ9_9FIRM</name>
<dbReference type="PANTHER" id="PTHR11496:SF83">
    <property type="entry name" value="HYDROXYACID-OXOACID TRANSHYDROGENASE, MITOCHONDRIAL"/>
    <property type="match status" value="1"/>
</dbReference>
<dbReference type="AlphaFoldDB" id="A0A7G9GCJ9"/>
<dbReference type="KEGG" id="whj:H9Q79_17000"/>
<evidence type="ECO:0000259" key="3">
    <source>
        <dbReference type="Pfam" id="PF25137"/>
    </source>
</evidence>
<dbReference type="RefSeq" id="WP_118646703.1">
    <property type="nucleotide sequence ID" value="NZ_CP060635.1"/>
</dbReference>
<dbReference type="InterPro" id="IPR039697">
    <property type="entry name" value="Alcohol_dehydrogenase_Fe"/>
</dbReference>
<evidence type="ECO:0000313" key="4">
    <source>
        <dbReference type="EMBL" id="QNM08531.1"/>
    </source>
</evidence>
<dbReference type="Pfam" id="PF00465">
    <property type="entry name" value="Fe-ADH"/>
    <property type="match status" value="1"/>
</dbReference>
<dbReference type="PROSITE" id="PS00060">
    <property type="entry name" value="ADH_IRON_2"/>
    <property type="match status" value="1"/>
</dbReference>
<keyword evidence="5" id="KW-1185">Reference proteome</keyword>
<organism evidence="4 5">
    <name type="scientific">Wansuia hejianensis</name>
    <dbReference type="NCBI Taxonomy" id="2763667"/>
    <lineage>
        <taxon>Bacteria</taxon>
        <taxon>Bacillati</taxon>
        <taxon>Bacillota</taxon>
        <taxon>Clostridia</taxon>
        <taxon>Lachnospirales</taxon>
        <taxon>Lachnospiraceae</taxon>
        <taxon>Wansuia</taxon>
    </lineage>
</organism>
<accession>A0A7G9GCJ9</accession>
<dbReference type="InterPro" id="IPR018211">
    <property type="entry name" value="ADH_Fe_CS"/>
</dbReference>
<evidence type="ECO:0000256" key="1">
    <source>
        <dbReference type="ARBA" id="ARBA00023002"/>
    </source>
</evidence>
<protein>
    <submittedName>
        <fullName evidence="4">Iron-containing alcohol dehydrogenase</fullName>
    </submittedName>
</protein>
<dbReference type="SUPFAM" id="SSF56796">
    <property type="entry name" value="Dehydroquinate synthase-like"/>
    <property type="match status" value="1"/>
</dbReference>
<dbReference type="GO" id="GO:0046872">
    <property type="term" value="F:metal ion binding"/>
    <property type="evidence" value="ECO:0007669"/>
    <property type="project" value="InterPro"/>
</dbReference>
<reference evidence="4 5" key="1">
    <citation type="submission" date="2020-08" db="EMBL/GenBank/DDBJ databases">
        <authorList>
            <person name="Liu C."/>
            <person name="Sun Q."/>
        </authorList>
    </citation>
    <scope>NUCLEOTIDE SEQUENCE [LARGE SCALE GENOMIC DNA]</scope>
    <source>
        <strain evidence="4 5">NSJ-29</strain>
    </source>
</reference>
<proteinExistence type="predicted"/>
<feature type="domain" description="Alcohol dehydrogenase iron-type/glycerol dehydrogenase GldA" evidence="2">
    <location>
        <begin position="8"/>
        <end position="159"/>
    </location>
</feature>
<dbReference type="CDD" id="cd08180">
    <property type="entry name" value="PDD"/>
    <property type="match status" value="1"/>
</dbReference>
<dbReference type="Proteomes" id="UP000515860">
    <property type="component" value="Chromosome"/>
</dbReference>